<keyword evidence="6" id="KW-0969">Cilium</keyword>
<feature type="domain" description="Flagellar basal-body/hook protein C-terminal" evidence="4">
    <location>
        <begin position="228"/>
        <end position="273"/>
    </location>
</feature>
<keyword evidence="2" id="KW-0975">Bacterial flagellum</keyword>
<keyword evidence="7" id="KW-1185">Reference proteome</keyword>
<evidence type="ECO:0000259" key="3">
    <source>
        <dbReference type="Pfam" id="PF00460"/>
    </source>
</evidence>
<comment type="similarity">
    <text evidence="1 2">Belongs to the flagella basal body rod proteins family.</text>
</comment>
<dbReference type="PANTHER" id="PTHR30435">
    <property type="entry name" value="FLAGELLAR PROTEIN"/>
    <property type="match status" value="1"/>
</dbReference>
<feature type="domain" description="Flagellar basal body rod protein N-terminal" evidence="3">
    <location>
        <begin position="15"/>
        <end position="35"/>
    </location>
</feature>
<dbReference type="InterPro" id="IPR010930">
    <property type="entry name" value="Flg_bb/hook_C_dom"/>
</dbReference>
<comment type="subcellular location">
    <subcellularLocation>
        <location evidence="2">Bacterial flagellum basal body</location>
    </subcellularLocation>
</comment>
<evidence type="ECO:0000313" key="7">
    <source>
        <dbReference type="Proteomes" id="UP000192939"/>
    </source>
</evidence>
<reference evidence="6 7" key="1">
    <citation type="submission" date="2017-04" db="EMBL/GenBank/DDBJ databases">
        <authorList>
            <person name="Varghese N."/>
            <person name="Submissions S."/>
        </authorList>
    </citation>
    <scope>NUCLEOTIDE SEQUENCE [LARGE SCALE GENOMIC DNA]</scope>
    <source>
        <strain evidence="6 7">J12</strain>
    </source>
</reference>
<organism evidence="6 7">
    <name type="scientific">Paenibacillus barengoltzii J12</name>
    <dbReference type="NCBI Taxonomy" id="935846"/>
    <lineage>
        <taxon>Bacteria</taxon>
        <taxon>Bacillati</taxon>
        <taxon>Bacillota</taxon>
        <taxon>Bacilli</taxon>
        <taxon>Bacillales</taxon>
        <taxon>Paenibacillaceae</taxon>
        <taxon>Paenibacillus</taxon>
    </lineage>
</organism>
<accession>A0ABY1LSD2</accession>
<protein>
    <submittedName>
        <fullName evidence="6">Flagellar basal-body rod protein FlgG</fullName>
    </submittedName>
</protein>
<comment type="caution">
    <text evidence="6">The sequence shown here is derived from an EMBL/GenBank/DDBJ whole genome shotgun (WGS) entry which is preliminary data.</text>
</comment>
<evidence type="ECO:0000256" key="1">
    <source>
        <dbReference type="ARBA" id="ARBA00009677"/>
    </source>
</evidence>
<dbReference type="InterPro" id="IPR053967">
    <property type="entry name" value="LlgE_F_G-like_D1"/>
</dbReference>
<evidence type="ECO:0000256" key="2">
    <source>
        <dbReference type="RuleBase" id="RU362116"/>
    </source>
</evidence>
<dbReference type="Proteomes" id="UP000192939">
    <property type="component" value="Unassembled WGS sequence"/>
</dbReference>
<dbReference type="Pfam" id="PF22692">
    <property type="entry name" value="LlgE_F_G_D1"/>
    <property type="match status" value="1"/>
</dbReference>
<dbReference type="PANTHER" id="PTHR30435:SF19">
    <property type="entry name" value="FLAGELLAR BASAL-BODY ROD PROTEIN FLGG"/>
    <property type="match status" value="1"/>
</dbReference>
<keyword evidence="6" id="KW-0966">Cell projection</keyword>
<dbReference type="InterPro" id="IPR020013">
    <property type="entry name" value="Flagellar_FlgE/F/G"/>
</dbReference>
<evidence type="ECO:0000259" key="4">
    <source>
        <dbReference type="Pfam" id="PF06429"/>
    </source>
</evidence>
<dbReference type="Pfam" id="PF06429">
    <property type="entry name" value="Flg_bbr_C"/>
    <property type="match status" value="1"/>
</dbReference>
<dbReference type="Pfam" id="PF00460">
    <property type="entry name" value="Flg_bb_rod"/>
    <property type="match status" value="1"/>
</dbReference>
<dbReference type="EMBL" id="FXAE01000002">
    <property type="protein sequence ID" value="SME94575.1"/>
    <property type="molecule type" value="Genomic_DNA"/>
</dbReference>
<evidence type="ECO:0000313" key="6">
    <source>
        <dbReference type="EMBL" id="SME94575.1"/>
    </source>
</evidence>
<sequence>MNNTVISAMVSMSGIQQRLDLLADNIANSNTVGYKRKEANFEDTLTRVQNQTSDLNLPDRATPSGFTLGFGSRMSQVTVNYAQGSIQETGNMTDLAIQGNAMFSVKSMKPDGIVAYTRGGDFHIQPDPDDAESAFLVNQLGYVVLNAEGEPITFPSDAKLSIDAEGNILATNGEGTTEVGRIALLTAEKPDVLVQKDGNLFVLAAGVDPAEAMVDTLTLPQEQRASLRQGALEASNVDLTEAMAEMLQVQRAYQLTARALTSGETMMGLANNLRG</sequence>
<proteinExistence type="inferred from homology"/>
<gene>
    <name evidence="6" type="ORF">SAMN02744124_00367</name>
</gene>
<keyword evidence="6" id="KW-0282">Flagellum</keyword>
<dbReference type="RefSeq" id="WP_085278168.1">
    <property type="nucleotide sequence ID" value="NZ_FXAE01000002.1"/>
</dbReference>
<dbReference type="InterPro" id="IPR001444">
    <property type="entry name" value="Flag_bb_rod_N"/>
</dbReference>
<dbReference type="InterPro" id="IPR037925">
    <property type="entry name" value="FlgE/F/G-like"/>
</dbReference>
<evidence type="ECO:0000259" key="5">
    <source>
        <dbReference type="Pfam" id="PF22692"/>
    </source>
</evidence>
<name>A0ABY1LSD2_9BACL</name>
<dbReference type="NCBIfam" id="TIGR03506">
    <property type="entry name" value="FlgEFG_subfam"/>
    <property type="match status" value="1"/>
</dbReference>
<dbReference type="SUPFAM" id="SSF117143">
    <property type="entry name" value="Flagellar hook protein flgE"/>
    <property type="match status" value="1"/>
</dbReference>
<feature type="domain" description="Flagellar hook protein FlgE/F/G-like D1" evidence="5">
    <location>
        <begin position="96"/>
        <end position="169"/>
    </location>
</feature>